<keyword evidence="2 4" id="KW-0808">Transferase</keyword>
<dbReference type="STRING" id="755178.Cyan10605_1079"/>
<name>K9Z3A9_CYAAP</name>
<dbReference type="SUPFAM" id="SSF52540">
    <property type="entry name" value="P-loop containing nucleoside triphosphate hydrolases"/>
    <property type="match status" value="1"/>
</dbReference>
<dbReference type="PANTHER" id="PTHR11783">
    <property type="entry name" value="SULFOTRANSFERASE SULT"/>
    <property type="match status" value="1"/>
</dbReference>
<evidence type="ECO:0000313" key="5">
    <source>
        <dbReference type="Proteomes" id="UP000010480"/>
    </source>
</evidence>
<dbReference type="AlphaFoldDB" id="K9Z3A9"/>
<dbReference type="RefSeq" id="WP_015218933.1">
    <property type="nucleotide sequence ID" value="NC_019776.1"/>
</dbReference>
<keyword evidence="5" id="KW-1185">Reference proteome</keyword>
<reference evidence="5" key="1">
    <citation type="journal article" date="2013" name="Proc. Natl. Acad. Sci. U.S.A.">
        <title>Improving the coverage of the cyanobacterial phylum using diversity-driven genome sequencing.</title>
        <authorList>
            <person name="Shih P.M."/>
            <person name="Wu D."/>
            <person name="Latifi A."/>
            <person name="Axen S.D."/>
            <person name="Fewer D.P."/>
            <person name="Talla E."/>
            <person name="Calteau A."/>
            <person name="Cai F."/>
            <person name="Tandeau de Marsac N."/>
            <person name="Rippka R."/>
            <person name="Herdman M."/>
            <person name="Sivonen K."/>
            <person name="Coursin T."/>
            <person name="Laurent T."/>
            <person name="Goodwin L."/>
            <person name="Nolan M."/>
            <person name="Davenport K.W."/>
            <person name="Han C.S."/>
            <person name="Rubin E.M."/>
            <person name="Eisen J.A."/>
            <person name="Woyke T."/>
            <person name="Gugger M."/>
            <person name="Kerfeld C.A."/>
        </authorList>
    </citation>
    <scope>NUCLEOTIDE SEQUENCE [LARGE SCALE GENOMIC DNA]</scope>
    <source>
        <strain evidence="5">PCC 10605</strain>
    </source>
</reference>
<dbReference type="GO" id="GO:0008146">
    <property type="term" value="F:sulfotransferase activity"/>
    <property type="evidence" value="ECO:0007669"/>
    <property type="project" value="InterPro"/>
</dbReference>
<organism evidence="4 5">
    <name type="scientific">Cyanobacterium aponinum (strain PCC 10605)</name>
    <dbReference type="NCBI Taxonomy" id="755178"/>
    <lineage>
        <taxon>Bacteria</taxon>
        <taxon>Bacillati</taxon>
        <taxon>Cyanobacteriota</taxon>
        <taxon>Cyanophyceae</taxon>
        <taxon>Oscillatoriophycideae</taxon>
        <taxon>Chroococcales</taxon>
        <taxon>Geminocystaceae</taxon>
        <taxon>Cyanobacterium</taxon>
    </lineage>
</organism>
<accession>K9Z3A9</accession>
<sequence length="261" mass="31438">MNYFSRQQLFSKIYSHAVGVLGFKNQDVILTSFPKSGNTWVRFFFCNLISLIYWDGKIVNFKILDETMPEFGVNNLLNPWKYTKLPRIIKTHKSYLPFFSDKKTILIMRDPRDVMVSYYYFASNKKTTNFDGSFSEFIRNKKFGLQSWFRYHKSWEHINKETIFYEELKNNDKNEFFRMLNFLEISLPESIISEAIILSRFEKVKHNEEKTKHYKEKENKEGFAFTRKGSVGDWINYFSEQDLSYYHGLADQYCLQNFRYS</sequence>
<dbReference type="EMBL" id="CP003947">
    <property type="protein sequence ID" value="AFZ53202.1"/>
    <property type="molecule type" value="Genomic_DNA"/>
</dbReference>
<dbReference type="Pfam" id="PF00685">
    <property type="entry name" value="Sulfotransfer_1"/>
    <property type="match status" value="1"/>
</dbReference>
<proteinExistence type="inferred from homology"/>
<dbReference type="KEGG" id="can:Cyan10605_1079"/>
<dbReference type="OrthoDB" id="8446141at2"/>
<evidence type="ECO:0000256" key="1">
    <source>
        <dbReference type="ARBA" id="ARBA00005771"/>
    </source>
</evidence>
<dbReference type="HOGENOM" id="CLU_027239_4_0_3"/>
<dbReference type="InterPro" id="IPR000863">
    <property type="entry name" value="Sulfotransferase_dom"/>
</dbReference>
<dbReference type="Proteomes" id="UP000010480">
    <property type="component" value="Chromosome"/>
</dbReference>
<evidence type="ECO:0000256" key="2">
    <source>
        <dbReference type="ARBA" id="ARBA00022679"/>
    </source>
</evidence>
<comment type="similarity">
    <text evidence="1">Belongs to the sulfotransferase 1 family.</text>
</comment>
<feature type="domain" description="Sulfotransferase" evidence="3">
    <location>
        <begin position="26"/>
        <end position="246"/>
    </location>
</feature>
<dbReference type="InterPro" id="IPR027417">
    <property type="entry name" value="P-loop_NTPase"/>
</dbReference>
<dbReference type="PATRIC" id="fig|755178.3.peg.1142"/>
<evidence type="ECO:0000313" key="4">
    <source>
        <dbReference type="EMBL" id="AFZ53202.1"/>
    </source>
</evidence>
<dbReference type="Gene3D" id="3.40.50.300">
    <property type="entry name" value="P-loop containing nucleotide triphosphate hydrolases"/>
    <property type="match status" value="1"/>
</dbReference>
<protein>
    <submittedName>
        <fullName evidence="4">Sulfotransferase</fullName>
    </submittedName>
</protein>
<gene>
    <name evidence="4" type="ordered locus">Cyan10605_1079</name>
</gene>
<evidence type="ECO:0000259" key="3">
    <source>
        <dbReference type="Pfam" id="PF00685"/>
    </source>
</evidence>
<dbReference type="eggNOG" id="ENOG502ZB7Q">
    <property type="taxonomic scope" value="Bacteria"/>
</dbReference>